<dbReference type="InterPro" id="IPR045584">
    <property type="entry name" value="Pilin-like"/>
</dbReference>
<evidence type="ECO:0000256" key="4">
    <source>
        <dbReference type="ARBA" id="ARBA00022519"/>
    </source>
</evidence>
<evidence type="ECO:0000256" key="7">
    <source>
        <dbReference type="ARBA" id="ARBA00023136"/>
    </source>
</evidence>
<dbReference type="Pfam" id="PF12019">
    <property type="entry name" value="GspH"/>
    <property type="match status" value="1"/>
</dbReference>
<evidence type="ECO:0000256" key="1">
    <source>
        <dbReference type="ARBA" id="ARBA00004377"/>
    </source>
</evidence>
<evidence type="ECO:0000259" key="9">
    <source>
        <dbReference type="Pfam" id="PF12019"/>
    </source>
</evidence>
<evidence type="ECO:0000256" key="2">
    <source>
        <dbReference type="ARBA" id="ARBA00022475"/>
    </source>
</evidence>
<sequence>MTLPTGRQRTGDGWQGAFTLLELITVLALLTVVFTVSAPSLGQFFKSRSLVEEARRMLALTEHVRREAISTGAPMQLLFDMSRDVLYVQREDGYQPGQFGNRTVQTTRPYWISEKHEIIFEIGEPIERDLYAVTFLPDGSLLETSPTSWRLQNRENSEEFYRVAKLQGQLRYLLLRDDDPKNEYIQIPATDTVEGGVYLR</sequence>
<evidence type="ECO:0000256" key="5">
    <source>
        <dbReference type="ARBA" id="ARBA00022692"/>
    </source>
</evidence>
<dbReference type="AlphaFoldDB" id="A0A381ZWE9"/>
<comment type="subcellular location">
    <subcellularLocation>
        <location evidence="1">Cell inner membrane</location>
        <topology evidence="1">Single-pass membrane protein</topology>
    </subcellularLocation>
</comment>
<dbReference type="InterPro" id="IPR012902">
    <property type="entry name" value="N_methyl_site"/>
</dbReference>
<keyword evidence="7 8" id="KW-0472">Membrane</keyword>
<reference evidence="10" key="1">
    <citation type="submission" date="2018-05" db="EMBL/GenBank/DDBJ databases">
        <authorList>
            <person name="Lanie J.A."/>
            <person name="Ng W.-L."/>
            <person name="Kazmierczak K.M."/>
            <person name="Andrzejewski T.M."/>
            <person name="Davidsen T.M."/>
            <person name="Wayne K.J."/>
            <person name="Tettelin H."/>
            <person name="Glass J.I."/>
            <person name="Rusch D."/>
            <person name="Podicherti R."/>
            <person name="Tsui H.-C.T."/>
            <person name="Winkler M.E."/>
        </authorList>
    </citation>
    <scope>NUCLEOTIDE SEQUENCE</scope>
</reference>
<dbReference type="NCBIfam" id="TIGR02532">
    <property type="entry name" value="IV_pilin_GFxxxE"/>
    <property type="match status" value="1"/>
</dbReference>
<feature type="domain" description="General secretion pathway GspH" evidence="9">
    <location>
        <begin position="53"/>
        <end position="158"/>
    </location>
</feature>
<keyword evidence="2" id="KW-1003">Cell membrane</keyword>
<keyword evidence="3" id="KW-0488">Methylation</keyword>
<keyword evidence="4" id="KW-0997">Cell inner membrane</keyword>
<evidence type="ECO:0000256" key="6">
    <source>
        <dbReference type="ARBA" id="ARBA00022989"/>
    </source>
</evidence>
<dbReference type="Gene3D" id="3.55.40.10">
    <property type="entry name" value="minor pseudopilin epsh domain"/>
    <property type="match status" value="1"/>
</dbReference>
<dbReference type="GO" id="GO:0015628">
    <property type="term" value="P:protein secretion by the type II secretion system"/>
    <property type="evidence" value="ECO:0007669"/>
    <property type="project" value="InterPro"/>
</dbReference>
<dbReference type="GO" id="GO:0015627">
    <property type="term" value="C:type II protein secretion system complex"/>
    <property type="evidence" value="ECO:0007669"/>
    <property type="project" value="InterPro"/>
</dbReference>
<evidence type="ECO:0000313" key="10">
    <source>
        <dbReference type="EMBL" id="SVA93479.1"/>
    </source>
</evidence>
<accession>A0A381ZWE9</accession>
<proteinExistence type="predicted"/>
<name>A0A381ZWE9_9ZZZZ</name>
<feature type="transmembrane region" description="Helical" evidence="8">
    <location>
        <begin position="20"/>
        <end position="41"/>
    </location>
</feature>
<gene>
    <name evidence="10" type="ORF">METZ01_LOCUS146333</name>
</gene>
<evidence type="ECO:0000256" key="3">
    <source>
        <dbReference type="ARBA" id="ARBA00022481"/>
    </source>
</evidence>
<keyword evidence="6 8" id="KW-1133">Transmembrane helix</keyword>
<organism evidence="10">
    <name type="scientific">marine metagenome</name>
    <dbReference type="NCBI Taxonomy" id="408172"/>
    <lineage>
        <taxon>unclassified sequences</taxon>
        <taxon>metagenomes</taxon>
        <taxon>ecological metagenomes</taxon>
    </lineage>
</organism>
<keyword evidence="5 8" id="KW-0812">Transmembrane</keyword>
<protein>
    <recommendedName>
        <fullName evidence="9">General secretion pathway GspH domain-containing protein</fullName>
    </recommendedName>
</protein>
<dbReference type="InterPro" id="IPR022346">
    <property type="entry name" value="T2SS_GspH"/>
</dbReference>
<dbReference type="EMBL" id="UINC01022900">
    <property type="protein sequence ID" value="SVA93479.1"/>
    <property type="molecule type" value="Genomic_DNA"/>
</dbReference>
<dbReference type="GO" id="GO:0005886">
    <property type="term" value="C:plasma membrane"/>
    <property type="evidence" value="ECO:0007669"/>
    <property type="project" value="UniProtKB-SubCell"/>
</dbReference>
<dbReference type="SUPFAM" id="SSF54523">
    <property type="entry name" value="Pili subunits"/>
    <property type="match status" value="1"/>
</dbReference>
<evidence type="ECO:0000256" key="8">
    <source>
        <dbReference type="SAM" id="Phobius"/>
    </source>
</evidence>